<dbReference type="GO" id="GO:0009055">
    <property type="term" value="F:electron transfer activity"/>
    <property type="evidence" value="ECO:0007669"/>
    <property type="project" value="UniProtKB-UniRule"/>
</dbReference>
<evidence type="ECO:0000256" key="1">
    <source>
        <dbReference type="ARBA" id="ARBA00022448"/>
    </source>
</evidence>
<dbReference type="Proteomes" id="UP000231388">
    <property type="component" value="Unassembled WGS sequence"/>
</dbReference>
<evidence type="ECO:0000256" key="4">
    <source>
        <dbReference type="ARBA" id="ARBA00023004"/>
    </source>
</evidence>
<keyword evidence="1 6" id="KW-0813">Transport</keyword>
<dbReference type="GO" id="GO:0051536">
    <property type="term" value="F:iron-sulfur cluster binding"/>
    <property type="evidence" value="ECO:0007669"/>
    <property type="project" value="UniProtKB-KW"/>
</dbReference>
<evidence type="ECO:0000256" key="6">
    <source>
        <dbReference type="RuleBase" id="RU368020"/>
    </source>
</evidence>
<dbReference type="GO" id="GO:0005506">
    <property type="term" value="F:iron ion binding"/>
    <property type="evidence" value="ECO:0007669"/>
    <property type="project" value="UniProtKB-UniRule"/>
</dbReference>
<evidence type="ECO:0000256" key="5">
    <source>
        <dbReference type="ARBA" id="ARBA00023014"/>
    </source>
</evidence>
<dbReference type="PRINTS" id="PR00352">
    <property type="entry name" value="3FE4SFRDOXIN"/>
</dbReference>
<keyword evidence="2 6" id="KW-0479">Metal-binding</keyword>
<feature type="domain" description="4Fe-4S ferredoxin-type" evidence="7">
    <location>
        <begin position="1"/>
        <end position="29"/>
    </location>
</feature>
<dbReference type="PROSITE" id="PS51379">
    <property type="entry name" value="4FE4S_FER_2"/>
    <property type="match status" value="1"/>
</dbReference>
<keyword evidence="3 6" id="KW-0249">Electron transport</keyword>
<dbReference type="EMBL" id="PCQY01000036">
    <property type="protein sequence ID" value="PIP04325.1"/>
    <property type="molecule type" value="Genomic_DNA"/>
</dbReference>
<keyword evidence="5 6" id="KW-0411">Iron-sulfur</keyword>
<dbReference type="InterPro" id="IPR001080">
    <property type="entry name" value="3Fe4S_ferredoxin"/>
</dbReference>
<name>A0A2G9XBG7_UNCKA</name>
<organism evidence="8 9">
    <name type="scientific">candidate division WWE3 bacterium CG23_combo_of_CG06-09_8_20_14_all_40_14</name>
    <dbReference type="NCBI Taxonomy" id="1975095"/>
    <lineage>
        <taxon>Bacteria</taxon>
        <taxon>Katanobacteria</taxon>
    </lineage>
</organism>
<dbReference type="InterPro" id="IPR017896">
    <property type="entry name" value="4Fe4S_Fe-S-bd"/>
</dbReference>
<evidence type="ECO:0000313" key="9">
    <source>
        <dbReference type="Proteomes" id="UP000231388"/>
    </source>
</evidence>
<dbReference type="Gene3D" id="3.30.70.20">
    <property type="match status" value="1"/>
</dbReference>
<dbReference type="InterPro" id="IPR051269">
    <property type="entry name" value="Fe-S_cluster_ET"/>
</dbReference>
<gene>
    <name evidence="8" type="ORF">COX53_03140</name>
</gene>
<sequence length="64" mass="6934">MKIVLHKEDCIGCGSCASVAPDIFEIRDGKVVLKKEPNLNDPKILEQVKLAASLCPTSVIEVVK</sequence>
<dbReference type="PANTHER" id="PTHR36923:SF3">
    <property type="entry name" value="FERREDOXIN"/>
    <property type="match status" value="1"/>
</dbReference>
<accession>A0A2G9XBG7</accession>
<proteinExistence type="predicted"/>
<evidence type="ECO:0000259" key="7">
    <source>
        <dbReference type="PROSITE" id="PS51379"/>
    </source>
</evidence>
<dbReference type="SUPFAM" id="SSF54862">
    <property type="entry name" value="4Fe-4S ferredoxins"/>
    <property type="match status" value="1"/>
</dbReference>
<evidence type="ECO:0000256" key="2">
    <source>
        <dbReference type="ARBA" id="ARBA00022723"/>
    </source>
</evidence>
<dbReference type="PANTHER" id="PTHR36923">
    <property type="entry name" value="FERREDOXIN"/>
    <property type="match status" value="1"/>
</dbReference>
<comment type="caution">
    <text evidence="8">The sequence shown here is derived from an EMBL/GenBank/DDBJ whole genome shotgun (WGS) entry which is preliminary data.</text>
</comment>
<protein>
    <recommendedName>
        <fullName evidence="6">Ferredoxin</fullName>
    </recommendedName>
</protein>
<evidence type="ECO:0000313" key="8">
    <source>
        <dbReference type="EMBL" id="PIP04325.1"/>
    </source>
</evidence>
<dbReference type="Pfam" id="PF13370">
    <property type="entry name" value="Fer4_13"/>
    <property type="match status" value="1"/>
</dbReference>
<evidence type="ECO:0000256" key="3">
    <source>
        <dbReference type="ARBA" id="ARBA00022982"/>
    </source>
</evidence>
<keyword evidence="4 6" id="KW-0408">Iron</keyword>
<reference evidence="8 9" key="1">
    <citation type="submission" date="2017-09" db="EMBL/GenBank/DDBJ databases">
        <title>Depth-based differentiation of microbial function through sediment-hosted aquifers and enrichment of novel symbionts in the deep terrestrial subsurface.</title>
        <authorList>
            <person name="Probst A.J."/>
            <person name="Ladd B."/>
            <person name="Jarett J.K."/>
            <person name="Geller-Mcgrath D.E."/>
            <person name="Sieber C.M."/>
            <person name="Emerson J.B."/>
            <person name="Anantharaman K."/>
            <person name="Thomas B.C."/>
            <person name="Malmstrom R."/>
            <person name="Stieglmeier M."/>
            <person name="Klingl A."/>
            <person name="Woyke T."/>
            <person name="Ryan C.M."/>
            <person name="Banfield J.F."/>
        </authorList>
    </citation>
    <scope>NUCLEOTIDE SEQUENCE [LARGE SCALE GENOMIC DNA]</scope>
    <source>
        <strain evidence="8">CG23_combo_of_CG06-09_8_20_14_all_40_14</strain>
    </source>
</reference>
<comment type="function">
    <text evidence="6">Ferredoxins are iron-sulfur proteins that transfer electrons in a wide variety of metabolic reactions.</text>
</comment>
<dbReference type="AlphaFoldDB" id="A0A2G9XBG7"/>